<protein>
    <submittedName>
        <fullName evidence="4">Uncharacterized protein</fullName>
    </submittedName>
</protein>
<feature type="disulfide bond" evidence="2">
    <location>
        <begin position="24"/>
        <end position="42"/>
    </location>
</feature>
<evidence type="ECO:0000313" key="5">
    <source>
        <dbReference type="Proteomes" id="UP000828390"/>
    </source>
</evidence>
<organism evidence="4 5">
    <name type="scientific">Dreissena polymorpha</name>
    <name type="common">Zebra mussel</name>
    <name type="synonym">Mytilus polymorpha</name>
    <dbReference type="NCBI Taxonomy" id="45954"/>
    <lineage>
        <taxon>Eukaryota</taxon>
        <taxon>Metazoa</taxon>
        <taxon>Spiralia</taxon>
        <taxon>Lophotrochozoa</taxon>
        <taxon>Mollusca</taxon>
        <taxon>Bivalvia</taxon>
        <taxon>Autobranchia</taxon>
        <taxon>Heteroconchia</taxon>
        <taxon>Euheterodonta</taxon>
        <taxon>Imparidentia</taxon>
        <taxon>Neoheterodontei</taxon>
        <taxon>Myida</taxon>
        <taxon>Dreissenoidea</taxon>
        <taxon>Dreissenidae</taxon>
        <taxon>Dreissena</taxon>
    </lineage>
</organism>
<evidence type="ECO:0000313" key="4">
    <source>
        <dbReference type="EMBL" id="KAH3884283.1"/>
    </source>
</evidence>
<dbReference type="Pfam" id="PF00057">
    <property type="entry name" value="Ldl_recept_a"/>
    <property type="match status" value="1"/>
</dbReference>
<evidence type="ECO:0000256" key="1">
    <source>
        <dbReference type="ARBA" id="ARBA00023157"/>
    </source>
</evidence>
<dbReference type="SUPFAM" id="SSF57424">
    <property type="entry name" value="LDL receptor-like module"/>
    <property type="match status" value="1"/>
</dbReference>
<dbReference type="PROSITE" id="PS50068">
    <property type="entry name" value="LDLRA_2"/>
    <property type="match status" value="1"/>
</dbReference>
<reference evidence="4" key="1">
    <citation type="journal article" date="2019" name="bioRxiv">
        <title>The Genome of the Zebra Mussel, Dreissena polymorpha: A Resource for Invasive Species Research.</title>
        <authorList>
            <person name="McCartney M.A."/>
            <person name="Auch B."/>
            <person name="Kono T."/>
            <person name="Mallez S."/>
            <person name="Zhang Y."/>
            <person name="Obille A."/>
            <person name="Becker A."/>
            <person name="Abrahante J.E."/>
            <person name="Garbe J."/>
            <person name="Badalamenti J.P."/>
            <person name="Herman A."/>
            <person name="Mangelson H."/>
            <person name="Liachko I."/>
            <person name="Sullivan S."/>
            <person name="Sone E.D."/>
            <person name="Koren S."/>
            <person name="Silverstein K.A.T."/>
            <person name="Beckman K.B."/>
            <person name="Gohl D.M."/>
        </authorList>
    </citation>
    <scope>NUCLEOTIDE SEQUENCE</scope>
    <source>
        <strain evidence="4">Duluth1</strain>
        <tissue evidence="4">Whole animal</tissue>
    </source>
</reference>
<keyword evidence="1 2" id="KW-1015">Disulfide bond</keyword>
<dbReference type="EMBL" id="JAIWYP010000001">
    <property type="protein sequence ID" value="KAH3884283.1"/>
    <property type="molecule type" value="Genomic_DNA"/>
</dbReference>
<proteinExistence type="predicted"/>
<name>A0A9D4MV04_DREPO</name>
<dbReference type="InterPro" id="IPR036055">
    <property type="entry name" value="LDL_receptor-like_sf"/>
</dbReference>
<feature type="disulfide bond" evidence="2">
    <location>
        <begin position="17"/>
        <end position="29"/>
    </location>
</feature>
<keyword evidence="3" id="KW-1133">Transmembrane helix</keyword>
<evidence type="ECO:0000256" key="3">
    <source>
        <dbReference type="SAM" id="Phobius"/>
    </source>
</evidence>
<dbReference type="CDD" id="cd00112">
    <property type="entry name" value="LDLa"/>
    <property type="match status" value="1"/>
</dbReference>
<sequence>MQNFINKLTHSIIPGSCYSDEYRCHNGRCISDHSTCNGYNPCGDNSDCSLAAGAIAGIVIGTLIGFSLCIAFVVVCRRRRRHVS</sequence>
<evidence type="ECO:0000256" key="2">
    <source>
        <dbReference type="PROSITE-ProRule" id="PRU00124"/>
    </source>
</evidence>
<dbReference type="InterPro" id="IPR002172">
    <property type="entry name" value="LDrepeatLR_classA_rpt"/>
</dbReference>
<comment type="caution">
    <text evidence="2">Lacks conserved residue(s) required for the propagation of feature annotation.</text>
</comment>
<dbReference type="AlphaFoldDB" id="A0A9D4MV04"/>
<gene>
    <name evidence="4" type="ORF">DPMN_008262</name>
</gene>
<comment type="caution">
    <text evidence="4">The sequence shown here is derived from an EMBL/GenBank/DDBJ whole genome shotgun (WGS) entry which is preliminary data.</text>
</comment>
<reference evidence="4" key="2">
    <citation type="submission" date="2020-11" db="EMBL/GenBank/DDBJ databases">
        <authorList>
            <person name="McCartney M.A."/>
            <person name="Auch B."/>
            <person name="Kono T."/>
            <person name="Mallez S."/>
            <person name="Becker A."/>
            <person name="Gohl D.M."/>
            <person name="Silverstein K.A.T."/>
            <person name="Koren S."/>
            <person name="Bechman K.B."/>
            <person name="Herman A."/>
            <person name="Abrahante J.E."/>
            <person name="Garbe J."/>
        </authorList>
    </citation>
    <scope>NUCLEOTIDE SEQUENCE</scope>
    <source>
        <strain evidence="4">Duluth1</strain>
        <tissue evidence="4">Whole animal</tissue>
    </source>
</reference>
<dbReference type="Gene3D" id="4.10.400.10">
    <property type="entry name" value="Low-density Lipoprotein Receptor"/>
    <property type="match status" value="1"/>
</dbReference>
<keyword evidence="5" id="KW-1185">Reference proteome</keyword>
<keyword evidence="3" id="KW-0812">Transmembrane</keyword>
<keyword evidence="3" id="KW-0472">Membrane</keyword>
<dbReference type="Proteomes" id="UP000828390">
    <property type="component" value="Unassembled WGS sequence"/>
</dbReference>
<accession>A0A9D4MV04</accession>
<feature type="transmembrane region" description="Helical" evidence="3">
    <location>
        <begin position="50"/>
        <end position="75"/>
    </location>
</feature>